<keyword evidence="2" id="KW-1185">Reference proteome</keyword>
<evidence type="ECO:0000313" key="1">
    <source>
        <dbReference type="EMBL" id="CAG9940250.1"/>
    </source>
</evidence>
<comment type="caution">
    <text evidence="1">The sequence shown here is derived from an EMBL/GenBank/DDBJ whole genome shotgun (WGS) entry which is preliminary data.</text>
</comment>
<sequence>MDPMPLTASQQALRNLTYYTTQCKNSVNRLRNQYALTPNIDETVRGIRENIASYTLKIMNQFSFILNTDIRPTQTHYNRLACLVTELYATLNRPQNTIEELLRVLEDWSYKFDRYWFLFAIYVDNPTPLIECLPDHNLNGLPTTLAQPIHGYTATHNSTLLHQYNRHRGTDIIIDGHGLLVDREDPSLLNSSPEGSNLSLRLRNAAALSSSLMNAVAILPVDHQTPTPLVFETTRLEKWSTLRTSLWEGRDLVVPADNAVFAHRLAEAVHGLHVCNVQHGSIMPDCVLVASVTQPLLHGFLCNPSGYWGWNTSDGPLSFNGYYQMARREEKTMKNDIRNLGICLLELGSTNSFLKQQNKTRQRGKLWTVGRFLNPSDLSMQSLLELVDNELDDLGHRFSAVVRACLTVSDLRLGQRTYDEKVDLSIWFIDNVLLELRKVDVDFEEIPLEQDSEQDSE</sequence>
<name>A0ACA9THA3_BIOOC</name>
<dbReference type="EMBL" id="CADEHS020000004">
    <property type="protein sequence ID" value="CAG9940250.1"/>
    <property type="molecule type" value="Genomic_DNA"/>
</dbReference>
<protein>
    <submittedName>
        <fullName evidence="1">Uncharacterized protein</fullName>
    </submittedName>
</protein>
<gene>
    <name evidence="1" type="ORF">CRV2_00010585</name>
</gene>
<evidence type="ECO:0000313" key="2">
    <source>
        <dbReference type="Proteomes" id="UP000836387"/>
    </source>
</evidence>
<accession>A0ACA9THA3</accession>
<organism evidence="1 2">
    <name type="scientific">Clonostachys rosea f. rosea IK726</name>
    <dbReference type="NCBI Taxonomy" id="1349383"/>
    <lineage>
        <taxon>Eukaryota</taxon>
        <taxon>Fungi</taxon>
        <taxon>Dikarya</taxon>
        <taxon>Ascomycota</taxon>
        <taxon>Pezizomycotina</taxon>
        <taxon>Sordariomycetes</taxon>
        <taxon>Hypocreomycetidae</taxon>
        <taxon>Hypocreales</taxon>
        <taxon>Bionectriaceae</taxon>
        <taxon>Clonostachys</taxon>
    </lineage>
</organism>
<dbReference type="Proteomes" id="UP000836387">
    <property type="component" value="Unassembled WGS sequence"/>
</dbReference>
<reference evidence="1" key="1">
    <citation type="submission" date="2020-04" db="EMBL/GenBank/DDBJ databases">
        <authorList>
            <person name="Broberg M."/>
        </authorList>
    </citation>
    <scope>NUCLEOTIDE SEQUENCE</scope>
</reference>
<proteinExistence type="predicted"/>
<reference evidence="1" key="2">
    <citation type="submission" date="2021-10" db="EMBL/GenBank/DDBJ databases">
        <authorList>
            <person name="Piombo E."/>
        </authorList>
    </citation>
    <scope>NUCLEOTIDE SEQUENCE</scope>
</reference>